<sequence>MPVLALGNHAVESVLDHLGPLVRRAERQHFSRDGTSSVAMHNQLIELLARGDADQASIVAFDI</sequence>
<evidence type="ECO:0000256" key="2">
    <source>
        <dbReference type="ARBA" id="ARBA00023125"/>
    </source>
</evidence>
<evidence type="ECO:0000313" key="6">
    <source>
        <dbReference type="Proteomes" id="UP000244893"/>
    </source>
</evidence>
<dbReference type="Pfam" id="PF07729">
    <property type="entry name" value="FCD"/>
    <property type="match status" value="1"/>
</dbReference>
<dbReference type="SUPFAM" id="SSF48008">
    <property type="entry name" value="GntR ligand-binding domain-like"/>
    <property type="match status" value="1"/>
</dbReference>
<organism evidence="5 6">
    <name type="scientific">Amnibacterium flavum</name>
    <dbReference type="NCBI Taxonomy" id="2173173"/>
    <lineage>
        <taxon>Bacteria</taxon>
        <taxon>Bacillati</taxon>
        <taxon>Actinomycetota</taxon>
        <taxon>Actinomycetes</taxon>
        <taxon>Micrococcales</taxon>
        <taxon>Microbacteriaceae</taxon>
        <taxon>Amnibacterium</taxon>
    </lineage>
</organism>
<gene>
    <name evidence="5" type="ORF">DDQ50_16315</name>
</gene>
<dbReference type="OrthoDB" id="8680240at2"/>
<evidence type="ECO:0000256" key="1">
    <source>
        <dbReference type="ARBA" id="ARBA00023015"/>
    </source>
</evidence>
<proteinExistence type="predicted"/>
<keyword evidence="6" id="KW-1185">Reference proteome</keyword>
<keyword evidence="1" id="KW-0805">Transcription regulation</keyword>
<dbReference type="Gene3D" id="1.20.120.530">
    <property type="entry name" value="GntR ligand-binding domain-like"/>
    <property type="match status" value="1"/>
</dbReference>
<dbReference type="EMBL" id="QEOP01000005">
    <property type="protein sequence ID" value="PVZ93263.1"/>
    <property type="molecule type" value="Genomic_DNA"/>
</dbReference>
<name>A0A2V1HKW9_9MICO</name>
<dbReference type="AlphaFoldDB" id="A0A2V1HKW9"/>
<dbReference type="InterPro" id="IPR008920">
    <property type="entry name" value="TF_FadR/GntR_C"/>
</dbReference>
<keyword evidence="3" id="KW-0804">Transcription</keyword>
<comment type="caution">
    <text evidence="5">The sequence shown here is derived from an EMBL/GenBank/DDBJ whole genome shotgun (WGS) entry which is preliminary data.</text>
</comment>
<protein>
    <recommendedName>
        <fullName evidence="4">GntR C-terminal domain-containing protein</fullName>
    </recommendedName>
</protein>
<reference evidence="5 6" key="1">
    <citation type="submission" date="2018-05" db="EMBL/GenBank/DDBJ databases">
        <title>Amnibacterium sp. M8JJ-5, whole genome shotgun sequence.</title>
        <authorList>
            <person name="Tuo L."/>
        </authorList>
    </citation>
    <scope>NUCLEOTIDE SEQUENCE [LARGE SCALE GENOMIC DNA]</scope>
    <source>
        <strain evidence="5 6">M8JJ-5</strain>
    </source>
</reference>
<feature type="domain" description="GntR C-terminal" evidence="4">
    <location>
        <begin position="5"/>
        <end position="57"/>
    </location>
</feature>
<dbReference type="InterPro" id="IPR011711">
    <property type="entry name" value="GntR_C"/>
</dbReference>
<evidence type="ECO:0000256" key="3">
    <source>
        <dbReference type="ARBA" id="ARBA00023163"/>
    </source>
</evidence>
<dbReference type="GO" id="GO:0003677">
    <property type="term" value="F:DNA binding"/>
    <property type="evidence" value="ECO:0007669"/>
    <property type="project" value="UniProtKB-KW"/>
</dbReference>
<dbReference type="Proteomes" id="UP000244893">
    <property type="component" value="Unassembled WGS sequence"/>
</dbReference>
<evidence type="ECO:0000313" key="5">
    <source>
        <dbReference type="EMBL" id="PVZ93263.1"/>
    </source>
</evidence>
<keyword evidence="2" id="KW-0238">DNA-binding</keyword>
<accession>A0A2V1HKW9</accession>
<evidence type="ECO:0000259" key="4">
    <source>
        <dbReference type="Pfam" id="PF07729"/>
    </source>
</evidence>